<feature type="compositionally biased region" description="Polar residues" evidence="1">
    <location>
        <begin position="175"/>
        <end position="192"/>
    </location>
</feature>
<feature type="region of interest" description="Disordered" evidence="1">
    <location>
        <begin position="449"/>
        <end position="468"/>
    </location>
</feature>
<feature type="region of interest" description="Disordered" evidence="1">
    <location>
        <begin position="207"/>
        <end position="264"/>
    </location>
</feature>
<feature type="region of interest" description="Disordered" evidence="1">
    <location>
        <begin position="166"/>
        <end position="192"/>
    </location>
</feature>
<feature type="compositionally biased region" description="Acidic residues" evidence="1">
    <location>
        <begin position="451"/>
        <end position="462"/>
    </location>
</feature>
<protein>
    <submittedName>
        <fullName evidence="2">Uncharacterized protein</fullName>
    </submittedName>
</protein>
<dbReference type="VEuPathDB" id="FungiDB:BD410DRAFT_779815"/>
<dbReference type="AlphaFoldDB" id="A0A4R5XFP2"/>
<feature type="compositionally biased region" description="Polar residues" evidence="1">
    <location>
        <begin position="75"/>
        <end position="87"/>
    </location>
</feature>
<sequence length="607" mass="68528">MPTSELSEALNPNFYQRRPSHHAPATPTSPQSLSTPVFIAPRPAAVNEHEVSQFVPHRSELEDAVNPMAIPQPTPLRTTNNVASASKPTRPPTEPMQMLKEMFASYAAYKEAFVAERKRRLEWEREHETKCVERMAEMESRILTLQSEIDTLRAFLNLTPFPPRAPFPAGMDANTAGSTSQSTAGPSCLQLSRDSVNISPSHVHSFDFGHHAPKHSGSLSATEGHSMHPEFVEGSSKSPDGLVSSESSGPKRKRPRPDLTDERHDLKVVIIDSPTDVKGQMKLRTRHDSRPQTIQTAMRAHVLRLMDLEHDKELPDSHAEGDALQDTSPVRFVWDKTAKRSRHNTKMKSRIVSDMLANKQLYPLVPDQEFNKSSLDAVFDQAFMTLRQKFRSQRNESSSVRADVIKTRRARKASRKKIKLQKRVSTRKDFDVFVNSKFDGAFQLDCMSSEESSDEGEEDNSSDEEKGPRTTILRVRYLSWRSSRLYKLYQLLDEKEEQDRALKPKRGVGRLDRRVGLPKEGNPLPPKGVARWMIGKKWLREMQVTNPTVLKQVEEAVVDYGGLDWSHLATLGDESDIEELGVALPPQPGGEPIFDGPQFAGWTPWYC</sequence>
<evidence type="ECO:0000313" key="2">
    <source>
        <dbReference type="EMBL" id="TDL29415.1"/>
    </source>
</evidence>
<reference evidence="2 3" key="1">
    <citation type="submission" date="2018-06" db="EMBL/GenBank/DDBJ databases">
        <title>A transcriptomic atlas of mushroom development highlights an independent origin of complex multicellularity.</title>
        <authorList>
            <consortium name="DOE Joint Genome Institute"/>
            <person name="Krizsan K."/>
            <person name="Almasi E."/>
            <person name="Merenyi Z."/>
            <person name="Sahu N."/>
            <person name="Viragh M."/>
            <person name="Koszo T."/>
            <person name="Mondo S."/>
            <person name="Kiss B."/>
            <person name="Balint B."/>
            <person name="Kues U."/>
            <person name="Barry K."/>
            <person name="Hegedus J.C."/>
            <person name="Henrissat B."/>
            <person name="Johnson J."/>
            <person name="Lipzen A."/>
            <person name="Ohm R."/>
            <person name="Nagy I."/>
            <person name="Pangilinan J."/>
            <person name="Yan J."/>
            <person name="Xiong Y."/>
            <person name="Grigoriev I.V."/>
            <person name="Hibbett D.S."/>
            <person name="Nagy L.G."/>
        </authorList>
    </citation>
    <scope>NUCLEOTIDE SEQUENCE [LARGE SCALE GENOMIC DNA]</scope>
    <source>
        <strain evidence="2 3">SZMC22713</strain>
    </source>
</reference>
<feature type="region of interest" description="Disordered" evidence="1">
    <location>
        <begin position="1"/>
        <end position="36"/>
    </location>
</feature>
<feature type="compositionally biased region" description="Polar residues" evidence="1">
    <location>
        <begin position="26"/>
        <end position="35"/>
    </location>
</feature>
<proteinExistence type="predicted"/>
<dbReference type="STRING" id="50990.A0A4R5XFP2"/>
<gene>
    <name evidence="2" type="ORF">BD410DRAFT_779815</name>
</gene>
<dbReference type="OrthoDB" id="19482at2759"/>
<keyword evidence="3" id="KW-1185">Reference proteome</keyword>
<organism evidence="2 3">
    <name type="scientific">Rickenella mellea</name>
    <dbReference type="NCBI Taxonomy" id="50990"/>
    <lineage>
        <taxon>Eukaryota</taxon>
        <taxon>Fungi</taxon>
        <taxon>Dikarya</taxon>
        <taxon>Basidiomycota</taxon>
        <taxon>Agaricomycotina</taxon>
        <taxon>Agaricomycetes</taxon>
        <taxon>Hymenochaetales</taxon>
        <taxon>Rickenellaceae</taxon>
        <taxon>Rickenella</taxon>
    </lineage>
</organism>
<feature type="region of interest" description="Disordered" evidence="1">
    <location>
        <begin position="68"/>
        <end position="94"/>
    </location>
</feature>
<evidence type="ECO:0000256" key="1">
    <source>
        <dbReference type="SAM" id="MobiDB-lite"/>
    </source>
</evidence>
<name>A0A4R5XFP2_9AGAM</name>
<evidence type="ECO:0000313" key="3">
    <source>
        <dbReference type="Proteomes" id="UP000294933"/>
    </source>
</evidence>
<dbReference type="Proteomes" id="UP000294933">
    <property type="component" value="Unassembled WGS sequence"/>
</dbReference>
<accession>A0A4R5XFP2</accession>
<dbReference type="EMBL" id="ML170156">
    <property type="protein sequence ID" value="TDL29415.1"/>
    <property type="molecule type" value="Genomic_DNA"/>
</dbReference>